<feature type="compositionally biased region" description="Low complexity" evidence="3">
    <location>
        <begin position="149"/>
        <end position="169"/>
    </location>
</feature>
<evidence type="ECO:0000256" key="1">
    <source>
        <dbReference type="ARBA" id="ARBA00004123"/>
    </source>
</evidence>
<feature type="region of interest" description="Disordered" evidence="3">
    <location>
        <begin position="149"/>
        <end position="178"/>
    </location>
</feature>
<evidence type="ECO:0000313" key="5">
    <source>
        <dbReference type="Proteomes" id="UP001152561"/>
    </source>
</evidence>
<comment type="subcellular location">
    <subcellularLocation>
        <location evidence="1">Nucleus</location>
    </subcellularLocation>
</comment>
<dbReference type="PANTHER" id="PTHR33172">
    <property type="entry name" value="OS08G0516900 PROTEIN"/>
    <property type="match status" value="1"/>
</dbReference>
<dbReference type="GO" id="GO:0006950">
    <property type="term" value="P:response to stress"/>
    <property type="evidence" value="ECO:0007669"/>
    <property type="project" value="UniProtKB-ARBA"/>
</dbReference>
<gene>
    <name evidence="4" type="ORF">K7X08_004149</name>
</gene>
<keyword evidence="2" id="KW-0539">Nucleus</keyword>
<dbReference type="AlphaFoldDB" id="A0A9Q1MJW2"/>
<keyword evidence="5" id="KW-1185">Reference proteome</keyword>
<evidence type="ECO:0000313" key="4">
    <source>
        <dbReference type="EMBL" id="KAJ8560091.1"/>
    </source>
</evidence>
<dbReference type="OrthoDB" id="694201at2759"/>
<dbReference type="EMBL" id="JAJAGQ010000006">
    <property type="protein sequence ID" value="KAJ8560091.1"/>
    <property type="molecule type" value="Genomic_DNA"/>
</dbReference>
<sequence length="178" mass="19590">MGDGKIKMSQDQWFQCGNNLENKDHSLWMINEGINSLSSSSIGESTISSVSCSSSLEEIMDDASSPASCISSSFDGALCDLSTLMAQLPIKRGLSEYYEGKSETFTCLARVTSVEDLPKNETRKMKVYKSSYKSYTLPKPIILKKASRSSLLSSSYTTRKSNSSISRSRPPLIPVQRT</sequence>
<accession>A0A9Q1MJW2</accession>
<name>A0A9Q1MJW2_9SOLA</name>
<comment type="caution">
    <text evidence="4">The sequence shown here is derived from an EMBL/GenBank/DDBJ whole genome shotgun (WGS) entry which is preliminary data.</text>
</comment>
<reference evidence="5" key="1">
    <citation type="journal article" date="2023" name="Proc. Natl. Acad. Sci. U.S.A.">
        <title>Genomic and structural basis for evolution of tropane alkaloid biosynthesis.</title>
        <authorList>
            <person name="Wanga Y.-J."/>
            <person name="Taina T."/>
            <person name="Yua J.-Y."/>
            <person name="Lia J."/>
            <person name="Xua B."/>
            <person name="Chenc J."/>
            <person name="D'Auriad J.C."/>
            <person name="Huanga J.-P."/>
            <person name="Huanga S.-X."/>
        </authorList>
    </citation>
    <scope>NUCLEOTIDE SEQUENCE [LARGE SCALE GENOMIC DNA]</scope>
    <source>
        <strain evidence="5">cv. KIB-2019</strain>
    </source>
</reference>
<organism evidence="4 5">
    <name type="scientific">Anisodus acutangulus</name>
    <dbReference type="NCBI Taxonomy" id="402998"/>
    <lineage>
        <taxon>Eukaryota</taxon>
        <taxon>Viridiplantae</taxon>
        <taxon>Streptophyta</taxon>
        <taxon>Embryophyta</taxon>
        <taxon>Tracheophyta</taxon>
        <taxon>Spermatophyta</taxon>
        <taxon>Magnoliopsida</taxon>
        <taxon>eudicotyledons</taxon>
        <taxon>Gunneridae</taxon>
        <taxon>Pentapetalae</taxon>
        <taxon>asterids</taxon>
        <taxon>lamiids</taxon>
        <taxon>Solanales</taxon>
        <taxon>Solanaceae</taxon>
        <taxon>Solanoideae</taxon>
        <taxon>Hyoscyameae</taxon>
        <taxon>Anisodus</taxon>
    </lineage>
</organism>
<dbReference type="InterPro" id="IPR051992">
    <property type="entry name" value="OxStress_Response_Reg"/>
</dbReference>
<evidence type="ECO:0000256" key="2">
    <source>
        <dbReference type="ARBA" id="ARBA00023242"/>
    </source>
</evidence>
<dbReference type="PANTHER" id="PTHR33172:SF66">
    <property type="entry name" value="OVATE FAMILY PROTEIN"/>
    <property type="match status" value="1"/>
</dbReference>
<dbReference type="GO" id="GO:0005634">
    <property type="term" value="C:nucleus"/>
    <property type="evidence" value="ECO:0007669"/>
    <property type="project" value="UniProtKB-SubCell"/>
</dbReference>
<evidence type="ECO:0000256" key="3">
    <source>
        <dbReference type="SAM" id="MobiDB-lite"/>
    </source>
</evidence>
<dbReference type="Proteomes" id="UP001152561">
    <property type="component" value="Unassembled WGS sequence"/>
</dbReference>
<protein>
    <submittedName>
        <fullName evidence="4">Uncharacterized protein</fullName>
    </submittedName>
</protein>
<proteinExistence type="predicted"/>